<evidence type="ECO:0000256" key="1">
    <source>
        <dbReference type="SAM" id="MobiDB-lite"/>
    </source>
</evidence>
<evidence type="ECO:0000259" key="2">
    <source>
        <dbReference type="PROSITE" id="PS50106"/>
    </source>
</evidence>
<evidence type="ECO:0000313" key="3">
    <source>
        <dbReference type="Proteomes" id="UP000887574"/>
    </source>
</evidence>
<feature type="region of interest" description="Disordered" evidence="1">
    <location>
        <begin position="254"/>
        <end position="274"/>
    </location>
</feature>
<sequence>MDCKIHCHCSKDLQTSELYLVVVRLSSRIQPLAAGLHPHIPSTAALPAMETRLQLVRDSKNALGLSIVGGIDHCSHPFGTDNPGVFISKIANNSPASASRQLRVGDRILRVNGKDVEKAKHNEAVEVLKNRSCFQTAQRRASRAIYLWRYQLSGSQPADPTDEGIFIEHVEVGGCAQQCLQIRVGQRILEVNDDSLLGCTKEEAAQLLRRAPDTVRLLICDGFSKEFKANGAAPSSANVALQSRSEGVNALSFENGKPLATSSPIPPALPPKKSAEGIIRQREGGANNNLKSSPTNEATRFSTTLPISNMNSSNKIAPPTAPKPAFPQSDTMSINQSTTSFSTSKPASMSNQSSSSLTSSSEKLTDNHNSSTTFTTITQVHPAVSSGSSILSQRGVELQKKREWRNERMASLDAESAKTDELMNCVRQIPVSRNLL</sequence>
<feature type="domain" description="PDZ" evidence="2">
    <location>
        <begin position="52"/>
        <end position="130"/>
    </location>
</feature>
<dbReference type="GO" id="GO:0045197">
    <property type="term" value="P:establishment or maintenance of epithelial cell apical/basal polarity"/>
    <property type="evidence" value="ECO:0007669"/>
    <property type="project" value="TreeGrafter"/>
</dbReference>
<dbReference type="GO" id="GO:0097120">
    <property type="term" value="P:receptor localization to synapse"/>
    <property type="evidence" value="ECO:0007669"/>
    <property type="project" value="TreeGrafter"/>
</dbReference>
<feature type="compositionally biased region" description="Polar residues" evidence="1">
    <location>
        <begin position="367"/>
        <end position="392"/>
    </location>
</feature>
<dbReference type="GO" id="GO:0030054">
    <property type="term" value="C:cell junction"/>
    <property type="evidence" value="ECO:0007669"/>
    <property type="project" value="TreeGrafter"/>
</dbReference>
<dbReference type="GO" id="GO:0019901">
    <property type="term" value="F:protein kinase binding"/>
    <property type="evidence" value="ECO:0007669"/>
    <property type="project" value="TreeGrafter"/>
</dbReference>
<dbReference type="Pfam" id="PF00595">
    <property type="entry name" value="PDZ"/>
    <property type="match status" value="2"/>
</dbReference>
<dbReference type="Gene3D" id="2.30.42.10">
    <property type="match status" value="2"/>
</dbReference>
<dbReference type="PANTHER" id="PTHR23119:SF44">
    <property type="entry name" value="PROTEIN LAP4"/>
    <property type="match status" value="1"/>
</dbReference>
<feature type="compositionally biased region" description="Polar residues" evidence="1">
    <location>
        <begin position="328"/>
        <end position="343"/>
    </location>
</feature>
<protein>
    <submittedName>
        <fullName evidence="4">PDZ domain-containing protein</fullName>
    </submittedName>
</protein>
<evidence type="ECO:0000313" key="4">
    <source>
        <dbReference type="WBParaSite" id="jg2540"/>
    </source>
</evidence>
<reference evidence="4" key="1">
    <citation type="submission" date="2022-11" db="UniProtKB">
        <authorList>
            <consortium name="WormBaseParasite"/>
        </authorList>
    </citation>
    <scope>IDENTIFICATION</scope>
</reference>
<accession>A0A915DZQ3</accession>
<dbReference type="Proteomes" id="UP000887574">
    <property type="component" value="Unplaced"/>
</dbReference>
<organism evidence="3 4">
    <name type="scientific">Ditylenchus dipsaci</name>
    <dbReference type="NCBI Taxonomy" id="166011"/>
    <lineage>
        <taxon>Eukaryota</taxon>
        <taxon>Metazoa</taxon>
        <taxon>Ecdysozoa</taxon>
        <taxon>Nematoda</taxon>
        <taxon>Chromadorea</taxon>
        <taxon>Rhabditida</taxon>
        <taxon>Tylenchina</taxon>
        <taxon>Tylenchomorpha</taxon>
        <taxon>Sphaerularioidea</taxon>
        <taxon>Anguinidae</taxon>
        <taxon>Anguininae</taxon>
        <taxon>Ditylenchus</taxon>
    </lineage>
</organism>
<feature type="domain" description="PDZ" evidence="2">
    <location>
        <begin position="150"/>
        <end position="219"/>
    </location>
</feature>
<dbReference type="GO" id="GO:0043113">
    <property type="term" value="P:receptor clustering"/>
    <property type="evidence" value="ECO:0007669"/>
    <property type="project" value="TreeGrafter"/>
</dbReference>
<dbReference type="WBParaSite" id="jg2540">
    <property type="protein sequence ID" value="jg2540"/>
    <property type="gene ID" value="jg2540"/>
</dbReference>
<name>A0A915DZQ3_9BILA</name>
<feature type="compositionally biased region" description="Polar residues" evidence="1">
    <location>
        <begin position="305"/>
        <end position="315"/>
    </location>
</feature>
<feature type="region of interest" description="Disordered" evidence="1">
    <location>
        <begin position="305"/>
        <end position="402"/>
    </location>
</feature>
<feature type="compositionally biased region" description="Low complexity" evidence="1">
    <location>
        <begin position="344"/>
        <end position="361"/>
    </location>
</feature>
<dbReference type="InterPro" id="IPR001478">
    <property type="entry name" value="PDZ"/>
</dbReference>
<dbReference type="PANTHER" id="PTHR23119">
    <property type="entry name" value="DISCS LARGE"/>
    <property type="match status" value="1"/>
</dbReference>
<dbReference type="InterPro" id="IPR050614">
    <property type="entry name" value="Synaptic_Scaffolding_LAP-MAGUK"/>
</dbReference>
<keyword evidence="3" id="KW-1185">Reference proteome</keyword>
<dbReference type="PROSITE" id="PS50106">
    <property type="entry name" value="PDZ"/>
    <property type="match status" value="2"/>
</dbReference>
<dbReference type="InterPro" id="IPR036034">
    <property type="entry name" value="PDZ_sf"/>
</dbReference>
<dbReference type="GO" id="GO:0098609">
    <property type="term" value="P:cell-cell adhesion"/>
    <property type="evidence" value="ECO:0007669"/>
    <property type="project" value="TreeGrafter"/>
</dbReference>
<dbReference type="SUPFAM" id="SSF50156">
    <property type="entry name" value="PDZ domain-like"/>
    <property type="match status" value="2"/>
</dbReference>
<dbReference type="AlphaFoldDB" id="A0A915DZQ3"/>
<dbReference type="GO" id="GO:0016323">
    <property type="term" value="C:basolateral plasma membrane"/>
    <property type="evidence" value="ECO:0007669"/>
    <property type="project" value="TreeGrafter"/>
</dbReference>
<proteinExistence type="predicted"/>
<dbReference type="SMART" id="SM00228">
    <property type="entry name" value="PDZ"/>
    <property type="match status" value="2"/>
</dbReference>